<gene>
    <name evidence="3" type="ORF">METZ01_LOCUS79550</name>
</gene>
<reference evidence="3" key="1">
    <citation type="submission" date="2018-05" db="EMBL/GenBank/DDBJ databases">
        <authorList>
            <person name="Lanie J.A."/>
            <person name="Ng W.-L."/>
            <person name="Kazmierczak K.M."/>
            <person name="Andrzejewski T.M."/>
            <person name="Davidsen T.M."/>
            <person name="Wayne K.J."/>
            <person name="Tettelin H."/>
            <person name="Glass J.I."/>
            <person name="Rusch D."/>
            <person name="Podicherti R."/>
            <person name="Tsui H.-C.T."/>
            <person name="Winkler M.E."/>
        </authorList>
    </citation>
    <scope>NUCLEOTIDE SEQUENCE</scope>
</reference>
<feature type="transmembrane region" description="Helical" evidence="1">
    <location>
        <begin position="20"/>
        <end position="39"/>
    </location>
</feature>
<sequence length="405" mass="46437">MEFFISLYPLVLDWLDLIVRWIHIIVGIAWIGTSFYFNWLDSRLDRQINNENIEGELWSVHSGGFYHINKLKGPPKVFPKELHWFKWEAYTTWISGFVLLIIIYYLNAEGMMIDKNVNDLSPFNAIVISLIFLLGSWLIYDFLCKSILINNTILFSLACLFIAILASYFLTKIFGSRAAYVHVGACLGTIMAANVFRVIIPSQKNMVDAALTNEKPDLQKGINAKIRSIHNNYITLPVLFIMMSSHFPFTYGHKYNWLILALISIIGATVRHYFNLRNKKQHKVWILPLAALGMIFLMLYVSSPKINQINQINNINEEISFHEINNIIKYRCGVCHSNNPTFEGFEDPPLGIIFDTSEDISKNIGKIKAQVIDSDIMPPGNLTGMTESERNKINLWIHQGANINN</sequence>
<feature type="transmembrane region" description="Helical" evidence="1">
    <location>
        <begin position="255"/>
        <end position="274"/>
    </location>
</feature>
<dbReference type="EMBL" id="UINC01006297">
    <property type="protein sequence ID" value="SVA26696.1"/>
    <property type="molecule type" value="Genomic_DNA"/>
</dbReference>
<feature type="transmembrane region" description="Helical" evidence="1">
    <location>
        <begin position="177"/>
        <end position="196"/>
    </location>
</feature>
<keyword evidence="1" id="KW-0472">Membrane</keyword>
<dbReference type="Pfam" id="PF06181">
    <property type="entry name" value="Urate_ox_N"/>
    <property type="match status" value="1"/>
</dbReference>
<keyword evidence="1" id="KW-0812">Transmembrane</keyword>
<evidence type="ECO:0000259" key="2">
    <source>
        <dbReference type="Pfam" id="PF06181"/>
    </source>
</evidence>
<feature type="transmembrane region" description="Helical" evidence="1">
    <location>
        <begin position="152"/>
        <end position="171"/>
    </location>
</feature>
<accession>A0A381UEQ2</accession>
<feature type="transmembrane region" description="Helical" evidence="1">
    <location>
        <begin position="120"/>
        <end position="140"/>
    </location>
</feature>
<evidence type="ECO:0000256" key="1">
    <source>
        <dbReference type="SAM" id="Phobius"/>
    </source>
</evidence>
<feature type="transmembrane region" description="Helical" evidence="1">
    <location>
        <begin position="233"/>
        <end position="249"/>
    </location>
</feature>
<dbReference type="InterPro" id="IPR010389">
    <property type="entry name" value="Urate_ox_N"/>
</dbReference>
<organism evidence="3">
    <name type="scientific">marine metagenome</name>
    <dbReference type="NCBI Taxonomy" id="408172"/>
    <lineage>
        <taxon>unclassified sequences</taxon>
        <taxon>metagenomes</taxon>
        <taxon>ecological metagenomes</taxon>
    </lineage>
</organism>
<feature type="domain" description="Urate oxidase N-terminal" evidence="2">
    <location>
        <begin position="10"/>
        <end position="300"/>
    </location>
</feature>
<feature type="transmembrane region" description="Helical" evidence="1">
    <location>
        <begin position="90"/>
        <end position="108"/>
    </location>
</feature>
<protein>
    <recommendedName>
        <fullName evidence="2">Urate oxidase N-terminal domain-containing protein</fullName>
    </recommendedName>
</protein>
<dbReference type="AlphaFoldDB" id="A0A381UEQ2"/>
<evidence type="ECO:0000313" key="3">
    <source>
        <dbReference type="EMBL" id="SVA26696.1"/>
    </source>
</evidence>
<keyword evidence="1" id="KW-1133">Transmembrane helix</keyword>
<feature type="transmembrane region" description="Helical" evidence="1">
    <location>
        <begin position="286"/>
        <end position="303"/>
    </location>
</feature>
<proteinExistence type="predicted"/>
<name>A0A381UEQ2_9ZZZZ</name>